<accession>A0A316WF80</accession>
<dbReference type="AlphaFoldDB" id="A0A316WF80"/>
<dbReference type="EMBL" id="PPEG02000007">
    <property type="protein sequence ID" value="PWN59759.1"/>
    <property type="molecule type" value="Genomic_DNA"/>
</dbReference>
<evidence type="ECO:0000313" key="2">
    <source>
        <dbReference type="Proteomes" id="UP000236413"/>
    </source>
</evidence>
<dbReference type="Proteomes" id="UP000236413">
    <property type="component" value="Unassembled WGS sequence"/>
</dbReference>
<evidence type="ECO:0000313" key="1">
    <source>
        <dbReference type="EMBL" id="PWN59759.1"/>
    </source>
</evidence>
<comment type="caution">
    <text evidence="1">The sequence shown here is derived from an EMBL/GenBank/DDBJ whole genome shotgun (WGS) entry which is preliminary data.</text>
</comment>
<sequence>MMNYLNENFELEFPHISYKYKEITFGGIIPCFFINISEENLQKDWQAITSFIALNYQSELSNEFSVWNIYIFFLLEKEIEDSLKYLIENDTFSCRKIVISPCQNIEEIINEHIKNSDLTVNKDEPFQNVEFERNDLLWDALSEIGDKKRKTKEHSLSLDKIIITLRG</sequence>
<gene>
    <name evidence="1" type="ORF">C1634_017185</name>
</gene>
<dbReference type="InterPro" id="IPR046905">
    <property type="entry name" value="ABC-3C_MC1"/>
</dbReference>
<name>A0A316WF80_9FLAO</name>
<organism evidence="1 2">
    <name type="scientific">Chryseobacterium viscerum</name>
    <dbReference type="NCBI Taxonomy" id="1037377"/>
    <lineage>
        <taxon>Bacteria</taxon>
        <taxon>Pseudomonadati</taxon>
        <taxon>Bacteroidota</taxon>
        <taxon>Flavobacteriia</taxon>
        <taxon>Flavobacteriales</taxon>
        <taxon>Weeksellaceae</taxon>
        <taxon>Chryseobacterium group</taxon>
        <taxon>Chryseobacterium</taxon>
    </lineage>
</organism>
<dbReference type="Pfam" id="PF20289">
    <property type="entry name" value="MComp1"/>
    <property type="match status" value="1"/>
</dbReference>
<proteinExistence type="predicted"/>
<reference evidence="1 2" key="1">
    <citation type="submission" date="2018-04" db="EMBL/GenBank/DDBJ databases">
        <title>Chryseobacterium oncorhynchi 701B-08T from rainbow trout, and Chryseobacterium viscerum 687B-08T from diseased fish.</title>
        <authorList>
            <person name="Jeong J.-J."/>
            <person name="Lee Y.J."/>
            <person name="Pathiraja D."/>
            <person name="Park B."/>
            <person name="Choi I.-G."/>
            <person name="Kim K.D."/>
        </authorList>
    </citation>
    <scope>NUCLEOTIDE SEQUENCE [LARGE SCALE GENOMIC DNA]</scope>
    <source>
        <strain evidence="1 2">687B-08</strain>
    </source>
</reference>
<dbReference type="RefSeq" id="WP_103235552.1">
    <property type="nucleotide sequence ID" value="NZ_PPEG02000007.1"/>
</dbReference>
<protein>
    <submittedName>
        <fullName evidence="1">Uncharacterized protein</fullName>
    </submittedName>
</protein>